<name>A0ABS8BLM4_9NEIS</name>
<organism evidence="2 3">
    <name type="scientific">Deefgea salmonis</name>
    <dbReference type="NCBI Taxonomy" id="2875502"/>
    <lineage>
        <taxon>Bacteria</taxon>
        <taxon>Pseudomonadati</taxon>
        <taxon>Pseudomonadota</taxon>
        <taxon>Betaproteobacteria</taxon>
        <taxon>Neisseriales</taxon>
        <taxon>Chitinibacteraceae</taxon>
        <taxon>Deefgea</taxon>
    </lineage>
</organism>
<feature type="compositionally biased region" description="Polar residues" evidence="1">
    <location>
        <begin position="7"/>
        <end position="20"/>
    </location>
</feature>
<keyword evidence="3" id="KW-1185">Reference proteome</keyword>
<evidence type="ECO:0000313" key="2">
    <source>
        <dbReference type="EMBL" id="MCB5196628.1"/>
    </source>
</evidence>
<dbReference type="EMBL" id="JAJAWG010000006">
    <property type="protein sequence ID" value="MCB5196628.1"/>
    <property type="molecule type" value="Genomic_DNA"/>
</dbReference>
<proteinExistence type="predicted"/>
<comment type="caution">
    <text evidence="2">The sequence shown here is derived from an EMBL/GenBank/DDBJ whole genome shotgun (WGS) entry which is preliminary data.</text>
</comment>
<dbReference type="Proteomes" id="UP001198034">
    <property type="component" value="Unassembled WGS sequence"/>
</dbReference>
<evidence type="ECO:0000256" key="1">
    <source>
        <dbReference type="SAM" id="MobiDB-lite"/>
    </source>
</evidence>
<accession>A0ABS8BLM4</accession>
<evidence type="ECO:0000313" key="3">
    <source>
        <dbReference type="Proteomes" id="UP001198034"/>
    </source>
</evidence>
<protein>
    <submittedName>
        <fullName evidence="2">Uncharacterized protein</fullName>
    </submittedName>
</protein>
<feature type="region of interest" description="Disordered" evidence="1">
    <location>
        <begin position="1"/>
        <end position="21"/>
    </location>
</feature>
<reference evidence="2 3" key="1">
    <citation type="submission" date="2021-10" db="EMBL/GenBank/DDBJ databases">
        <authorList>
            <person name="Chen M."/>
        </authorList>
    </citation>
    <scope>NUCLEOTIDE SEQUENCE [LARGE SCALE GENOMIC DNA]</scope>
    <source>
        <strain evidence="2 3">H3-26</strain>
    </source>
</reference>
<sequence>MYCPPSLYQQDSPANTSTKNVGRIRRAAAIRQPLIRRNPFMTMPNVPQISLAKQKTN</sequence>
<gene>
    <name evidence="2" type="ORF">LG219_10160</name>
</gene>
<dbReference type="RefSeq" id="WP_226764380.1">
    <property type="nucleotide sequence ID" value="NZ_JAJAWG010000006.1"/>
</dbReference>